<name>A0A6P8IY98_ACTTE</name>
<evidence type="ECO:0000313" key="5">
    <source>
        <dbReference type="Proteomes" id="UP000515163"/>
    </source>
</evidence>
<evidence type="ECO:0000256" key="2">
    <source>
        <dbReference type="SAM" id="SignalP"/>
    </source>
</evidence>
<feature type="domain" description="Gla" evidence="4">
    <location>
        <begin position="36"/>
        <end position="82"/>
    </location>
</feature>
<dbReference type="Pfam" id="PF00754">
    <property type="entry name" value="F5_F8_type_C"/>
    <property type="match status" value="1"/>
</dbReference>
<dbReference type="PANTHER" id="PTHR24543">
    <property type="entry name" value="MULTICOPPER OXIDASE-RELATED"/>
    <property type="match status" value="1"/>
</dbReference>
<dbReference type="GO" id="GO:0005576">
    <property type="term" value="C:extracellular region"/>
    <property type="evidence" value="ECO:0007669"/>
    <property type="project" value="InterPro"/>
</dbReference>
<protein>
    <submittedName>
        <fullName evidence="6">Uncharacterized protein LOC116305210</fullName>
    </submittedName>
</protein>
<dbReference type="SMART" id="SM00231">
    <property type="entry name" value="FA58C"/>
    <property type="match status" value="1"/>
</dbReference>
<proteinExistence type="predicted"/>
<dbReference type="InterPro" id="IPR008979">
    <property type="entry name" value="Galactose-bd-like_sf"/>
</dbReference>
<organism evidence="5 6">
    <name type="scientific">Actinia tenebrosa</name>
    <name type="common">Australian red waratah sea anemone</name>
    <dbReference type="NCBI Taxonomy" id="6105"/>
    <lineage>
        <taxon>Eukaryota</taxon>
        <taxon>Metazoa</taxon>
        <taxon>Cnidaria</taxon>
        <taxon>Anthozoa</taxon>
        <taxon>Hexacorallia</taxon>
        <taxon>Actiniaria</taxon>
        <taxon>Actiniidae</taxon>
        <taxon>Actinia</taxon>
    </lineage>
</organism>
<dbReference type="Gene3D" id="4.10.740.10">
    <property type="entry name" value="Coagulation Factor IX"/>
    <property type="match status" value="1"/>
</dbReference>
<dbReference type="FunFam" id="2.60.120.260:FF:000016">
    <property type="entry name" value="Contactin-associated protein-like 4 isoform 1"/>
    <property type="match status" value="1"/>
</dbReference>
<keyword evidence="2" id="KW-0732">Signal</keyword>
<dbReference type="AlphaFoldDB" id="A0A6P8IY98"/>
<dbReference type="OrthoDB" id="5945778at2759"/>
<reference evidence="6" key="1">
    <citation type="submission" date="2025-08" db="UniProtKB">
        <authorList>
            <consortium name="RefSeq"/>
        </authorList>
    </citation>
    <scope>IDENTIFICATION</scope>
    <source>
        <tissue evidence="6">Tentacle</tissue>
    </source>
</reference>
<dbReference type="PROSITE" id="PS50022">
    <property type="entry name" value="FA58C_3"/>
    <property type="match status" value="1"/>
</dbReference>
<dbReference type="RefSeq" id="XP_031570928.1">
    <property type="nucleotide sequence ID" value="XM_031715068.1"/>
</dbReference>
<keyword evidence="5" id="KW-1185">Reference proteome</keyword>
<dbReference type="PANTHER" id="PTHR24543:SF291">
    <property type="entry name" value="SMOKE ALARM, ISOFORM D"/>
    <property type="match status" value="1"/>
</dbReference>
<gene>
    <name evidence="6" type="primary">LOC116305210</name>
</gene>
<feature type="domain" description="F5/8 type C" evidence="3">
    <location>
        <begin position="827"/>
        <end position="932"/>
    </location>
</feature>
<dbReference type="SUPFAM" id="SSF57630">
    <property type="entry name" value="GLA-domain"/>
    <property type="match status" value="1"/>
</dbReference>
<dbReference type="InterPro" id="IPR000294">
    <property type="entry name" value="GLA_domain"/>
</dbReference>
<dbReference type="GeneID" id="116305210"/>
<dbReference type="SUPFAM" id="SSF49785">
    <property type="entry name" value="Galactose-binding domain-like"/>
    <property type="match status" value="1"/>
</dbReference>
<dbReference type="KEGG" id="aten:116305210"/>
<sequence length="934" mass="105324">MRCLGILLFCVLGTGLAHGLEDDSITDDIKLTADEANGFMAHPRVRRGLHHECYSEGCSFEEVREVLGRSQYAYEYYYTYTCNKFKRNCKVRCNYRKECTFGAWGSWTKPDIPKSDNSSTGCYKQFRYQPYQHPLQTTYQRWNCNGLKTSCPATPSESRLYCLCKKAVCNEGSWSSWVGIVPKGKCTKQTRQQPYRVTWTTEASIGSCQGVSDKCPAPNVDLRKRCSCSKAVCSLGNWGSWSGNAAQGQCGSQVRTRSYSKSIVYEERQSCDGVSKDCPTAKSQTRKFCSCKYAICKLGEWSEWSPQALAKGSCGQQQSRQRRYELTVAYQNHVGPCPSLPQKCPADIVEKREQCSCAYRDSCALGAWSEWSADVTEEGCKIQTRTRPYKSPLKHAQGDSCKGLNTECVDEPKESRTFCKCKYLRCDIGVWNEWSSDDISAGSCGEQRRTRSYTSKEVFENRVDNCNGLPTVCPSDQHQTRSMCKCKTVTCEVGDWGPWQGDIPSDTCSTQTRKKSLSANEELKYQKNTCEGLPTKCSEPQPESRKMCNCSHREDCTLKEWGSWSGDVPDVGCAVQIRNREYNKSIIYIEKESCEGLDVCPAIRDETRTKCNCNQIICGWTEWFRAGYDPETRCYEEVRVRNMSSGFKKIERMGSCDGIPTFCTDDNVEKRKDCQSGGGGHVIVTSPPVTTRATTLPPTTAFVPATYVSLGCFADSQSNKVRSMSLLYLNLRSQVDWYDLKKTVQGCANAARERRFKYFGVQFFGECWGGPSAGKTFARNGPSNKCWNGVGQQWANAVYRVEDMPACSEEMKFNAQVSSGDVSEGSWCAGNEEKYQWIVLNLESAKRITGIGTQGGNKDSWVTVYSLEHSEEGESWMPYKEEGVTKIFAGNSDRFTLETHWLKFPINAQYLRFKPKSWTSTHVCMKVRVYGCNE</sequence>
<dbReference type="Gene3D" id="2.60.120.260">
    <property type="entry name" value="Galactose-binding domain-like"/>
    <property type="match status" value="1"/>
</dbReference>
<dbReference type="InterPro" id="IPR017857">
    <property type="entry name" value="Coagulation_fac-like_Gla_dom"/>
</dbReference>
<evidence type="ECO:0000259" key="4">
    <source>
        <dbReference type="PROSITE" id="PS50998"/>
    </source>
</evidence>
<dbReference type="GO" id="GO:0005509">
    <property type="term" value="F:calcium ion binding"/>
    <property type="evidence" value="ECO:0007669"/>
    <property type="project" value="InterPro"/>
</dbReference>
<dbReference type="InterPro" id="IPR000421">
    <property type="entry name" value="FA58C"/>
</dbReference>
<evidence type="ECO:0000259" key="3">
    <source>
        <dbReference type="PROSITE" id="PS50022"/>
    </source>
</evidence>
<dbReference type="InterPro" id="IPR035972">
    <property type="entry name" value="GLA-like_dom_SF"/>
</dbReference>
<evidence type="ECO:0000313" key="6">
    <source>
        <dbReference type="RefSeq" id="XP_031570928.1"/>
    </source>
</evidence>
<accession>A0A6P8IY98</accession>
<dbReference type="PROSITE" id="PS01285">
    <property type="entry name" value="FA58C_1"/>
    <property type="match status" value="1"/>
</dbReference>
<evidence type="ECO:0000256" key="1">
    <source>
        <dbReference type="ARBA" id="ARBA00023157"/>
    </source>
</evidence>
<feature type="signal peptide" evidence="2">
    <location>
        <begin position="1"/>
        <end position="19"/>
    </location>
</feature>
<dbReference type="PROSITE" id="PS50998">
    <property type="entry name" value="GLA_2"/>
    <property type="match status" value="1"/>
</dbReference>
<dbReference type="CDD" id="cd00057">
    <property type="entry name" value="FA58C"/>
    <property type="match status" value="1"/>
</dbReference>
<feature type="chain" id="PRO_5028478543" evidence="2">
    <location>
        <begin position="20"/>
        <end position="934"/>
    </location>
</feature>
<dbReference type="InParanoid" id="A0A6P8IY98"/>
<keyword evidence="1" id="KW-1015">Disulfide bond</keyword>
<dbReference type="Proteomes" id="UP000515163">
    <property type="component" value="Unplaced"/>
</dbReference>